<proteinExistence type="predicted"/>
<dbReference type="RefSeq" id="WP_289413844.1">
    <property type="nucleotide sequence ID" value="NZ_JAQIBD010000002.1"/>
</dbReference>
<accession>A0ABT7QZ22</accession>
<comment type="caution">
    <text evidence="1">The sequence shown here is derived from an EMBL/GenBank/DDBJ whole genome shotgun (WGS) entry which is preliminary data.</text>
</comment>
<name>A0ABT7QZ22_9BACT</name>
<dbReference type="EMBL" id="JAQIBD010000002">
    <property type="protein sequence ID" value="MDM5272096.1"/>
    <property type="molecule type" value="Genomic_DNA"/>
</dbReference>
<organism evidence="1 2">
    <name type="scientific">Sulfurovum zhangzhouensis</name>
    <dbReference type="NCBI Taxonomy" id="3019067"/>
    <lineage>
        <taxon>Bacteria</taxon>
        <taxon>Pseudomonadati</taxon>
        <taxon>Campylobacterota</taxon>
        <taxon>Epsilonproteobacteria</taxon>
        <taxon>Campylobacterales</taxon>
        <taxon>Sulfurovaceae</taxon>
        <taxon>Sulfurovum</taxon>
    </lineage>
</organism>
<evidence type="ECO:0008006" key="3">
    <source>
        <dbReference type="Google" id="ProtNLM"/>
    </source>
</evidence>
<protein>
    <recommendedName>
        <fullName evidence="3">OmpR/PhoB-type domain-containing protein</fullName>
    </recommendedName>
</protein>
<reference evidence="1" key="1">
    <citation type="submission" date="2023-01" db="EMBL/GenBank/DDBJ databases">
        <title>Sulfurovum sp. zt1-1 genome assembly.</title>
        <authorList>
            <person name="Wang J."/>
        </authorList>
    </citation>
    <scope>NUCLEOTIDE SEQUENCE</scope>
    <source>
        <strain evidence="1">Zt1-1</strain>
    </source>
</reference>
<keyword evidence="2" id="KW-1185">Reference proteome</keyword>
<gene>
    <name evidence="1" type="ORF">PGH07_07880</name>
</gene>
<dbReference type="Proteomes" id="UP001169069">
    <property type="component" value="Unassembled WGS sequence"/>
</dbReference>
<evidence type="ECO:0000313" key="2">
    <source>
        <dbReference type="Proteomes" id="UP001169069"/>
    </source>
</evidence>
<evidence type="ECO:0000313" key="1">
    <source>
        <dbReference type="EMBL" id="MDM5272096.1"/>
    </source>
</evidence>
<sequence length="109" mass="12752">MNEWEYGDNTETCFKFDFRADFDQQIKKLKSNNGGALQRGSHNYHILKSLFDGNTIDDYYQRPSGENGLPIHNVRTRVAQLRNEWNVCIGSRRVDGAPYKEYRIYGRDA</sequence>